<dbReference type="OrthoDB" id="425340at2759"/>
<evidence type="ECO:0000313" key="2">
    <source>
        <dbReference type="Proteomes" id="UP000601435"/>
    </source>
</evidence>
<evidence type="ECO:0000313" key="1">
    <source>
        <dbReference type="EMBL" id="CAE7204534.1"/>
    </source>
</evidence>
<proteinExistence type="predicted"/>
<keyword evidence="2" id="KW-1185">Reference proteome</keyword>
<dbReference type="Proteomes" id="UP000601435">
    <property type="component" value="Unassembled WGS sequence"/>
</dbReference>
<organism evidence="1 2">
    <name type="scientific">Symbiodinium necroappetens</name>
    <dbReference type="NCBI Taxonomy" id="1628268"/>
    <lineage>
        <taxon>Eukaryota</taxon>
        <taxon>Sar</taxon>
        <taxon>Alveolata</taxon>
        <taxon>Dinophyceae</taxon>
        <taxon>Suessiales</taxon>
        <taxon>Symbiodiniaceae</taxon>
        <taxon>Symbiodinium</taxon>
    </lineage>
</organism>
<protein>
    <submittedName>
        <fullName evidence="1">Uncharacterized protein</fullName>
    </submittedName>
</protein>
<dbReference type="EMBL" id="CAJNJA010006065">
    <property type="protein sequence ID" value="CAE7204534.1"/>
    <property type="molecule type" value="Genomic_DNA"/>
</dbReference>
<name>A0A812JED8_9DINO</name>
<dbReference type="AlphaFoldDB" id="A0A812JED8"/>
<sequence>MPFPFELCAASRARSEDGKCIRCHPRVCCEVRPEQTELVVHRTMPGVSVFAEAAEAATLGSGVDEVLSHHVLDCLQGSWYRQADGMHVGAVSGSFLEVSASWLPHVTTCRLPQNITDTLKLSVDGESIYGCIRLEAQYSITWSNGDVWLKK</sequence>
<comment type="caution">
    <text evidence="1">The sequence shown here is derived from an EMBL/GenBank/DDBJ whole genome shotgun (WGS) entry which is preliminary data.</text>
</comment>
<gene>
    <name evidence="1" type="ORF">SNEC2469_LOCUS1701</name>
</gene>
<accession>A0A812JED8</accession>
<reference evidence="1" key="1">
    <citation type="submission" date="2021-02" db="EMBL/GenBank/DDBJ databases">
        <authorList>
            <person name="Dougan E. K."/>
            <person name="Rhodes N."/>
            <person name="Thang M."/>
            <person name="Chan C."/>
        </authorList>
    </citation>
    <scope>NUCLEOTIDE SEQUENCE</scope>
</reference>